<evidence type="ECO:0000313" key="1">
    <source>
        <dbReference type="Proteomes" id="UP000887576"/>
    </source>
</evidence>
<accession>A0AC34QVB3</accession>
<dbReference type="Proteomes" id="UP000887576">
    <property type="component" value="Unplaced"/>
</dbReference>
<sequence>MCCCCCNLHRHQVHLISYGCVAFGLLSTGLIFTIFSIFYKDTQIGKVWLAGPTTMVVGLVLCGKVVIDWGPAMLHAREGSIDSALVQRMGNPVLNQQERLLPEHKTLNTPPTSVKSPTEKPQYRSNGECLRHPRLHSYDGDIGQEGAIDCIIYSQFESPSNSNVSSQDKTSHSRRYKIEDESTPQSPLAPLRAKIGMLRGGSVGTQTSPPPHIGYEITSTGLPIIKPRLMSPIPNGNVSPSFFMFPSTSPNYIPTMNHFSTHHFSNICSPMLHPDQTTFSSNRRLSMEPERRCSCGNRYTVSQNQTHFRTSLGQIQDYGSMQREQHFLPRQQLYQEIVAGTHDKR</sequence>
<organism evidence="1 2">
    <name type="scientific">Panagrolaimus sp. JU765</name>
    <dbReference type="NCBI Taxonomy" id="591449"/>
    <lineage>
        <taxon>Eukaryota</taxon>
        <taxon>Metazoa</taxon>
        <taxon>Ecdysozoa</taxon>
        <taxon>Nematoda</taxon>
        <taxon>Chromadorea</taxon>
        <taxon>Rhabditida</taxon>
        <taxon>Tylenchina</taxon>
        <taxon>Panagrolaimomorpha</taxon>
        <taxon>Panagrolaimoidea</taxon>
        <taxon>Panagrolaimidae</taxon>
        <taxon>Panagrolaimus</taxon>
    </lineage>
</organism>
<proteinExistence type="predicted"/>
<name>A0AC34QVB3_9BILA</name>
<evidence type="ECO:0000313" key="2">
    <source>
        <dbReference type="WBParaSite" id="JU765_v2.g19826.t1"/>
    </source>
</evidence>
<protein>
    <submittedName>
        <fullName evidence="2">Uncharacterized protein</fullName>
    </submittedName>
</protein>
<reference evidence="2" key="1">
    <citation type="submission" date="2022-11" db="UniProtKB">
        <authorList>
            <consortium name="WormBaseParasite"/>
        </authorList>
    </citation>
    <scope>IDENTIFICATION</scope>
</reference>
<dbReference type="WBParaSite" id="JU765_v2.g19826.t1">
    <property type="protein sequence ID" value="JU765_v2.g19826.t1"/>
    <property type="gene ID" value="JU765_v2.g19826"/>
</dbReference>